<dbReference type="SUPFAM" id="SSF51905">
    <property type="entry name" value="FAD/NAD(P)-binding domain"/>
    <property type="match status" value="1"/>
</dbReference>
<dbReference type="Proteomes" id="UP001611494">
    <property type="component" value="Unassembled WGS sequence"/>
</dbReference>
<dbReference type="RefSeq" id="WP_039821835.1">
    <property type="nucleotide sequence ID" value="NZ_JBFAAV010000013.1"/>
</dbReference>
<dbReference type="EMBL" id="JBIRYL010000013">
    <property type="protein sequence ID" value="MFI2233389.1"/>
    <property type="molecule type" value="Genomic_DNA"/>
</dbReference>
<evidence type="ECO:0000313" key="6">
    <source>
        <dbReference type="EMBL" id="MFI2233389.1"/>
    </source>
</evidence>
<reference evidence="6 7" key="1">
    <citation type="submission" date="2024-10" db="EMBL/GenBank/DDBJ databases">
        <title>The Natural Products Discovery Center: Release of the First 8490 Sequenced Strains for Exploring Actinobacteria Biosynthetic Diversity.</title>
        <authorList>
            <person name="Kalkreuter E."/>
            <person name="Kautsar S.A."/>
            <person name="Yang D."/>
            <person name="Bader C.D."/>
            <person name="Teijaro C.N."/>
            <person name="Fluegel L."/>
            <person name="Davis C.M."/>
            <person name="Simpson J.R."/>
            <person name="Lauterbach L."/>
            <person name="Steele A.D."/>
            <person name="Gui C."/>
            <person name="Meng S."/>
            <person name="Li G."/>
            <person name="Viehrig K."/>
            <person name="Ye F."/>
            <person name="Su P."/>
            <person name="Kiefer A.F."/>
            <person name="Nichols A."/>
            <person name="Cepeda A.J."/>
            <person name="Yan W."/>
            <person name="Fan B."/>
            <person name="Jiang Y."/>
            <person name="Adhikari A."/>
            <person name="Zheng C.-J."/>
            <person name="Schuster L."/>
            <person name="Cowan T.M."/>
            <person name="Smanski M.J."/>
            <person name="Chevrette M.G."/>
            <person name="De Carvalho L.P.S."/>
            <person name="Shen B."/>
        </authorList>
    </citation>
    <scope>NUCLEOTIDE SEQUENCE [LARGE SCALE GENOMIC DNA]</scope>
    <source>
        <strain evidence="6 7">NPDC019377</strain>
    </source>
</reference>
<evidence type="ECO:0000259" key="5">
    <source>
        <dbReference type="Pfam" id="PF00890"/>
    </source>
</evidence>
<protein>
    <submittedName>
        <fullName evidence="6">3-oxosteroid 1-dehydrogenase</fullName>
        <ecNumber evidence="6">1.3.99.4</ecNumber>
    </submittedName>
</protein>
<dbReference type="NCBIfam" id="NF005882">
    <property type="entry name" value="PRK07843.1"/>
    <property type="match status" value="1"/>
</dbReference>
<keyword evidence="4 6" id="KW-0560">Oxidoreductase</keyword>
<dbReference type="GO" id="GO:0047571">
    <property type="term" value="F:3-oxosteroid 1-dehydrogenase activity"/>
    <property type="evidence" value="ECO:0007669"/>
    <property type="project" value="UniProtKB-EC"/>
</dbReference>
<dbReference type="PRINTS" id="PR00469">
    <property type="entry name" value="PNDRDTASEII"/>
</dbReference>
<accession>A0ABW7W489</accession>
<evidence type="ECO:0000256" key="2">
    <source>
        <dbReference type="ARBA" id="ARBA00022630"/>
    </source>
</evidence>
<evidence type="ECO:0000313" key="7">
    <source>
        <dbReference type="Proteomes" id="UP001611494"/>
    </source>
</evidence>
<dbReference type="PANTHER" id="PTHR43400:SF10">
    <property type="entry name" value="3-OXOSTEROID 1-DEHYDROGENASE"/>
    <property type="match status" value="1"/>
</dbReference>
<comment type="cofactor">
    <cofactor evidence="1">
        <name>FAD</name>
        <dbReference type="ChEBI" id="CHEBI:57692"/>
    </cofactor>
</comment>
<evidence type="ECO:0000256" key="4">
    <source>
        <dbReference type="ARBA" id="ARBA00023002"/>
    </source>
</evidence>
<dbReference type="PANTHER" id="PTHR43400">
    <property type="entry name" value="FUMARATE REDUCTASE"/>
    <property type="match status" value="1"/>
</dbReference>
<dbReference type="EC" id="1.3.99.4" evidence="6"/>
<dbReference type="InterPro" id="IPR027477">
    <property type="entry name" value="Succ_DH/fumarate_Rdtase_cat_sf"/>
</dbReference>
<feature type="domain" description="FAD-dependent oxidoreductase 2 FAD-binding" evidence="5">
    <location>
        <begin position="10"/>
        <end position="539"/>
    </location>
</feature>
<evidence type="ECO:0000256" key="3">
    <source>
        <dbReference type="ARBA" id="ARBA00022827"/>
    </source>
</evidence>
<keyword evidence="3" id="KW-0274">FAD</keyword>
<name>A0ABW7W489_9NOCA</name>
<evidence type="ECO:0000256" key="1">
    <source>
        <dbReference type="ARBA" id="ARBA00001974"/>
    </source>
</evidence>
<keyword evidence="2" id="KW-0285">Flavoprotein</keyword>
<dbReference type="InterPro" id="IPR003953">
    <property type="entry name" value="FAD-dep_OxRdtase_2_FAD-bd"/>
</dbReference>
<organism evidence="6 7">
    <name type="scientific">Nocardia testacea</name>
    <dbReference type="NCBI Taxonomy" id="248551"/>
    <lineage>
        <taxon>Bacteria</taxon>
        <taxon>Bacillati</taxon>
        <taxon>Actinomycetota</taxon>
        <taxon>Actinomycetes</taxon>
        <taxon>Mycobacteriales</taxon>
        <taxon>Nocardiaceae</taxon>
        <taxon>Nocardia</taxon>
    </lineage>
</organism>
<sequence>MFYMNDREYDVVVVGSGAAGMTAALTAAHNGLSVVILEKAPYYGGSTARSGGGVWIPGNKALRESGGPDDREEARRYLHSIIGDVVPAERIDTYIDRGAEAMDFVLAHSPLKMTWVKGYSDYYPEAPGGRAGGRSCEPKPFNAKILGDERFNIHPPYSKAPLNVAVTQADFVRLNLIRRHPKGMLRALRVGARTYWAKFTNKHLMVMGQAVIAGMRKGLMDANVPLLLDTPMTKLVVENGKVTGVEATHKGETVTFTARYGVVLGSGGFEHNAEMRAKYQREPITTEWTTGAATNTGDGIVAGMDAGAAIGFMEDAWWGPTIFKGGKPWFALSERNLPGSIMINPKGERFGNESAPYVEAVHTMYGGEYGQGEGPGENIPTWLVFDQRYRNRYMFASLQPGLKFPSRWMENDLIVKAATLQELAEKIGVPADKLAATVERFNKFAETGKDEDYGRGDSQYDRYYGDPTVKPNPCLAALVQGPFYAAKMVPGDLGTKGGLVADTAARVLREDGTPIEGLYASGNVSTPVMGHTYAGPGATIGPAIAFGYLAVHDIIDRKKSAA</sequence>
<dbReference type="Gene3D" id="3.50.50.60">
    <property type="entry name" value="FAD/NAD(P)-binding domain"/>
    <property type="match status" value="2"/>
</dbReference>
<dbReference type="SUPFAM" id="SSF56425">
    <property type="entry name" value="Succinate dehydrogenase/fumarate reductase flavoprotein, catalytic domain"/>
    <property type="match status" value="1"/>
</dbReference>
<comment type="caution">
    <text evidence="6">The sequence shown here is derived from an EMBL/GenBank/DDBJ whole genome shotgun (WGS) entry which is preliminary data.</text>
</comment>
<dbReference type="Pfam" id="PF00890">
    <property type="entry name" value="FAD_binding_2"/>
    <property type="match status" value="1"/>
</dbReference>
<dbReference type="InterPro" id="IPR036188">
    <property type="entry name" value="FAD/NAD-bd_sf"/>
</dbReference>
<dbReference type="InterPro" id="IPR050315">
    <property type="entry name" value="FAD-oxidoreductase_2"/>
</dbReference>
<gene>
    <name evidence="6" type="primary">kstD</name>
    <name evidence="6" type="ORF">ACH49Z_26420</name>
</gene>
<proteinExistence type="predicted"/>
<keyword evidence="7" id="KW-1185">Reference proteome</keyword>